<dbReference type="InterPro" id="IPR000182">
    <property type="entry name" value="GNAT_dom"/>
</dbReference>
<dbReference type="RefSeq" id="WP_237606602.1">
    <property type="nucleotide sequence ID" value="NZ_JAIRBB010000001.1"/>
</dbReference>
<evidence type="ECO:0000313" key="3">
    <source>
        <dbReference type="Proteomes" id="UP001139462"/>
    </source>
</evidence>
<organism evidence="2 3">
    <name type="scientific">Aequorivita xiaoshiensis</name>
    <dbReference type="NCBI Taxonomy" id="2874476"/>
    <lineage>
        <taxon>Bacteria</taxon>
        <taxon>Pseudomonadati</taxon>
        <taxon>Bacteroidota</taxon>
        <taxon>Flavobacteriia</taxon>
        <taxon>Flavobacteriales</taxon>
        <taxon>Flavobacteriaceae</taxon>
        <taxon>Aequorivita</taxon>
    </lineage>
</organism>
<accession>A0A9X1QXS5</accession>
<keyword evidence="3" id="KW-1185">Reference proteome</keyword>
<gene>
    <name evidence="2" type="ORF">K8344_01900</name>
</gene>
<dbReference type="Gene3D" id="3.40.630.30">
    <property type="match status" value="1"/>
</dbReference>
<comment type="caution">
    <text evidence="2">The sequence shown here is derived from an EMBL/GenBank/DDBJ whole genome shotgun (WGS) entry which is preliminary data.</text>
</comment>
<evidence type="ECO:0000313" key="2">
    <source>
        <dbReference type="EMBL" id="MCG2429858.1"/>
    </source>
</evidence>
<dbReference type="GO" id="GO:0016747">
    <property type="term" value="F:acyltransferase activity, transferring groups other than amino-acyl groups"/>
    <property type="evidence" value="ECO:0007669"/>
    <property type="project" value="InterPro"/>
</dbReference>
<dbReference type="EMBL" id="JAIRBB010000001">
    <property type="protein sequence ID" value="MCG2429858.1"/>
    <property type="molecule type" value="Genomic_DNA"/>
</dbReference>
<dbReference type="InterPro" id="IPR016181">
    <property type="entry name" value="Acyl_CoA_acyltransferase"/>
</dbReference>
<dbReference type="SUPFAM" id="SSF55729">
    <property type="entry name" value="Acyl-CoA N-acyltransferases (Nat)"/>
    <property type="match status" value="1"/>
</dbReference>
<sequence length="70" mass="8036">MPEFWGKGYGSEIAHCMVSLSKHIMVIHTLIAIINPENVASHKLLIYQEFAWDYVSNFHGLLAAYFKLKI</sequence>
<dbReference type="AlphaFoldDB" id="A0A9X1QXS5"/>
<proteinExistence type="predicted"/>
<feature type="domain" description="N-acetyltransferase" evidence="1">
    <location>
        <begin position="2"/>
        <end position="45"/>
    </location>
</feature>
<reference evidence="2" key="1">
    <citation type="submission" date="2021-09" db="EMBL/GenBank/DDBJ databases">
        <title>Genome of Aequorivita sp. strain F64183.</title>
        <authorList>
            <person name="Wang Y."/>
        </authorList>
    </citation>
    <scope>NUCLEOTIDE SEQUENCE</scope>
    <source>
        <strain evidence="2">F64183</strain>
    </source>
</reference>
<dbReference type="Pfam" id="PF13302">
    <property type="entry name" value="Acetyltransf_3"/>
    <property type="match status" value="1"/>
</dbReference>
<protein>
    <submittedName>
        <fullName evidence="2">GNAT family N-acetyltransferase</fullName>
    </submittedName>
</protein>
<name>A0A9X1QXS5_9FLAO</name>
<evidence type="ECO:0000259" key="1">
    <source>
        <dbReference type="Pfam" id="PF13302"/>
    </source>
</evidence>
<dbReference type="Proteomes" id="UP001139462">
    <property type="component" value="Unassembled WGS sequence"/>
</dbReference>